<dbReference type="STRING" id="1742972.COMA1_10313"/>
<gene>
    <name evidence="3" type="ORF">COMA1_10313</name>
</gene>
<evidence type="ECO:0000313" key="3">
    <source>
        <dbReference type="EMBL" id="CUS31885.1"/>
    </source>
</evidence>
<dbReference type="OrthoDB" id="9789435at2"/>
<reference evidence="3 4" key="1">
    <citation type="submission" date="2015-10" db="EMBL/GenBank/DDBJ databases">
        <authorList>
            <person name="Gilbert D.G."/>
        </authorList>
    </citation>
    <scope>NUCLEOTIDE SEQUENCE [LARGE SCALE GENOMIC DNA]</scope>
    <source>
        <strain evidence="3">COMA1</strain>
    </source>
</reference>
<keyword evidence="1" id="KW-0175">Coiled coil</keyword>
<feature type="chain" id="PRO_5006623707" evidence="2">
    <location>
        <begin position="32"/>
        <end position="160"/>
    </location>
</feature>
<proteinExistence type="predicted"/>
<dbReference type="Proteomes" id="UP000199032">
    <property type="component" value="Unassembled WGS sequence"/>
</dbReference>
<evidence type="ECO:0000256" key="1">
    <source>
        <dbReference type="SAM" id="Coils"/>
    </source>
</evidence>
<keyword evidence="4" id="KW-1185">Reference proteome</keyword>
<feature type="coiled-coil region" evidence="1">
    <location>
        <begin position="56"/>
        <end position="97"/>
    </location>
</feature>
<dbReference type="AlphaFoldDB" id="A0A0S4L563"/>
<name>A0A0S4L563_9BACT</name>
<organism evidence="3 4">
    <name type="scientific">Candidatus Nitrospira nitrosa</name>
    <dbReference type="NCBI Taxonomy" id="1742972"/>
    <lineage>
        <taxon>Bacteria</taxon>
        <taxon>Pseudomonadati</taxon>
        <taxon>Nitrospirota</taxon>
        <taxon>Nitrospiria</taxon>
        <taxon>Nitrospirales</taxon>
        <taxon>Nitrospiraceae</taxon>
        <taxon>Nitrospira</taxon>
    </lineage>
</organism>
<dbReference type="RefSeq" id="WP_090742770.1">
    <property type="nucleotide sequence ID" value="NZ_CZQA01000001.1"/>
</dbReference>
<keyword evidence="2" id="KW-0732">Signal</keyword>
<feature type="signal peptide" evidence="2">
    <location>
        <begin position="1"/>
        <end position="31"/>
    </location>
</feature>
<evidence type="ECO:0000313" key="4">
    <source>
        <dbReference type="Proteomes" id="UP000199032"/>
    </source>
</evidence>
<accession>A0A0S4L563</accession>
<protein>
    <submittedName>
        <fullName evidence="3">Uncharacterized protein</fullName>
    </submittedName>
</protein>
<dbReference type="EMBL" id="CZQA01000001">
    <property type="protein sequence ID" value="CUS31885.1"/>
    <property type="molecule type" value="Genomic_DNA"/>
</dbReference>
<sequence>MSWKTFRNQWIRASVFAGSLTCVLTPFPSGAETLQVPWECSNYTTDAQTRCVNAFMEAQQKKISELEGKLQAQQSTVGQLKEQLDRQSAATTNLQRQLAERPTTSVVPFSYGNPYSYALAPALGLGLGLGLHFGDAGFYAPPYYRPYWGHRHFGYWGYRW</sequence>
<evidence type="ECO:0000256" key="2">
    <source>
        <dbReference type="SAM" id="SignalP"/>
    </source>
</evidence>